<dbReference type="GO" id="GO:0015979">
    <property type="term" value="P:photosynthesis"/>
    <property type="evidence" value="ECO:0007669"/>
    <property type="project" value="InterPro"/>
</dbReference>
<evidence type="ECO:0000313" key="5">
    <source>
        <dbReference type="Proteomes" id="UP001178507"/>
    </source>
</evidence>
<keyword evidence="2" id="KW-0812">Transmembrane</keyword>
<name>A0AA36IVD9_9DINO</name>
<evidence type="ECO:0000313" key="4">
    <source>
        <dbReference type="EMBL" id="CAJ1394214.1"/>
    </source>
</evidence>
<dbReference type="GO" id="GO:0019898">
    <property type="term" value="C:extrinsic component of membrane"/>
    <property type="evidence" value="ECO:0007669"/>
    <property type="project" value="InterPro"/>
</dbReference>
<dbReference type="AlphaFoldDB" id="A0AA36IVD9"/>
<dbReference type="InterPro" id="IPR016123">
    <property type="entry name" value="Mog1/PsbP_a/b/a-sand"/>
</dbReference>
<proteinExistence type="predicted"/>
<keyword evidence="2" id="KW-0472">Membrane</keyword>
<sequence>MATQLAIGQIALQVEQPVWRPVSANTWPRDSHRGTFGQSHSQSSLSFRVAAAAVAVVARHARKVEAVQEPNSESELAESQESESQEAETGHASPKANKWLSLFQRLFRDMGGVASRPRRDFTYWSILAAAFSLAIGSDFLGIMRALLSLNPEAAREAGLDQVYPVSGLKSFRQAGRYRLRYPGDWLQDQSIAFSKQAQMERPTLRQKKRIIPDAAFGPAGGGLASPDTAQNLSVVVQAVQTQDLQALLGEPREAFQRLSAETFAPDNSCRSAELLSAQLSAKNYYELEYRVSLAGSEGPVIHCWSLVALRPSNRFGELYTMTLVVPEREVTSANRHIYDMVWHSFELE</sequence>
<dbReference type="SUPFAM" id="SSF55724">
    <property type="entry name" value="Mog1p/PsbP-like"/>
    <property type="match status" value="1"/>
</dbReference>
<evidence type="ECO:0000256" key="2">
    <source>
        <dbReference type="SAM" id="Phobius"/>
    </source>
</evidence>
<dbReference type="Gene3D" id="3.40.1000.10">
    <property type="entry name" value="Mog1/PsbP, alpha/beta/alpha sandwich"/>
    <property type="match status" value="1"/>
</dbReference>
<evidence type="ECO:0000256" key="1">
    <source>
        <dbReference type="SAM" id="MobiDB-lite"/>
    </source>
</evidence>
<feature type="domain" description="PsbP C-terminal" evidence="3">
    <location>
        <begin position="167"/>
        <end position="346"/>
    </location>
</feature>
<reference evidence="4" key="1">
    <citation type="submission" date="2023-08" db="EMBL/GenBank/DDBJ databases">
        <authorList>
            <person name="Chen Y."/>
            <person name="Shah S."/>
            <person name="Dougan E. K."/>
            <person name="Thang M."/>
            <person name="Chan C."/>
        </authorList>
    </citation>
    <scope>NUCLEOTIDE SEQUENCE</scope>
</reference>
<protein>
    <recommendedName>
        <fullName evidence="3">PsbP C-terminal domain-containing protein</fullName>
    </recommendedName>
</protein>
<keyword evidence="2" id="KW-1133">Transmembrane helix</keyword>
<keyword evidence="5" id="KW-1185">Reference proteome</keyword>
<dbReference type="Pfam" id="PF01789">
    <property type="entry name" value="PsbP"/>
    <property type="match status" value="1"/>
</dbReference>
<comment type="caution">
    <text evidence="4">The sequence shown here is derived from an EMBL/GenBank/DDBJ whole genome shotgun (WGS) entry which is preliminary data.</text>
</comment>
<gene>
    <name evidence="4" type="ORF">EVOR1521_LOCUS18928</name>
</gene>
<evidence type="ECO:0000259" key="3">
    <source>
        <dbReference type="Pfam" id="PF01789"/>
    </source>
</evidence>
<dbReference type="GO" id="GO:0005509">
    <property type="term" value="F:calcium ion binding"/>
    <property type="evidence" value="ECO:0007669"/>
    <property type="project" value="InterPro"/>
</dbReference>
<accession>A0AA36IVD9</accession>
<dbReference type="GO" id="GO:0009523">
    <property type="term" value="C:photosystem II"/>
    <property type="evidence" value="ECO:0007669"/>
    <property type="project" value="InterPro"/>
</dbReference>
<feature type="transmembrane region" description="Helical" evidence="2">
    <location>
        <begin position="123"/>
        <end position="147"/>
    </location>
</feature>
<feature type="region of interest" description="Disordered" evidence="1">
    <location>
        <begin position="66"/>
        <end position="93"/>
    </location>
</feature>
<feature type="compositionally biased region" description="Acidic residues" evidence="1">
    <location>
        <begin position="75"/>
        <end position="86"/>
    </location>
</feature>
<dbReference type="InterPro" id="IPR002683">
    <property type="entry name" value="PsbP_C"/>
</dbReference>
<dbReference type="EMBL" id="CAUJNA010002780">
    <property type="protein sequence ID" value="CAJ1394214.1"/>
    <property type="molecule type" value="Genomic_DNA"/>
</dbReference>
<dbReference type="Proteomes" id="UP001178507">
    <property type="component" value="Unassembled WGS sequence"/>
</dbReference>
<organism evidence="4 5">
    <name type="scientific">Effrenium voratum</name>
    <dbReference type="NCBI Taxonomy" id="2562239"/>
    <lineage>
        <taxon>Eukaryota</taxon>
        <taxon>Sar</taxon>
        <taxon>Alveolata</taxon>
        <taxon>Dinophyceae</taxon>
        <taxon>Suessiales</taxon>
        <taxon>Symbiodiniaceae</taxon>
        <taxon>Effrenium</taxon>
    </lineage>
</organism>